<sequence length="324" mass="34372">MSEYFVGKHDDASTSSSGTPIPDSPSGGPGGPDTRRSRRARHARRGRHAAAPARGRHAAPEHVRFGIPFNGVVPIWHDDAEITWHRAVDGTDFATVLGMGVVETEPGPSTAPEGWVEIVETGTLLAPGSDPDDVGANAESAESGPILRLRAEAPTGRRAFNDPRRGAAVPLSPALTVEEAMGSSPADFDITGFTVHLARLMLRAARDSAILLFTLRAPRDPEPHHVLSVPSDVDTVDGEQVMHFHLGTLLEMEGGAWERATHADGMALLDIDAPYSRLLASSGPDGEQSFETEGLIELAQPVVDAVLKPGFPFALGSSFIMPRG</sequence>
<keyword evidence="3" id="KW-1185">Reference proteome</keyword>
<name>J0N3M8_9ACTO</name>
<dbReference type="eggNOG" id="ENOG5031G6U">
    <property type="taxonomic scope" value="Bacteria"/>
</dbReference>
<protein>
    <submittedName>
        <fullName evidence="2">Uncharacterized protein</fullName>
    </submittedName>
</protein>
<gene>
    <name evidence="2" type="ORF">HMPREF1318_1294</name>
</gene>
<dbReference type="EMBL" id="AKFT01000159">
    <property type="protein sequence ID" value="EJF41394.1"/>
    <property type="molecule type" value="Genomic_DNA"/>
</dbReference>
<dbReference type="AlphaFoldDB" id="J0N3M8"/>
<evidence type="ECO:0000256" key="1">
    <source>
        <dbReference type="SAM" id="MobiDB-lite"/>
    </source>
</evidence>
<feature type="region of interest" description="Disordered" evidence="1">
    <location>
        <begin position="1"/>
        <end position="59"/>
    </location>
</feature>
<dbReference type="PATRIC" id="fig|1125718.3.peg.1943"/>
<dbReference type="RefSeq" id="WP_008732345.1">
    <property type="nucleotide sequence ID" value="NZ_AKFT01000159.1"/>
</dbReference>
<evidence type="ECO:0000313" key="2">
    <source>
        <dbReference type="EMBL" id="EJF41394.1"/>
    </source>
</evidence>
<accession>J0N3M8</accession>
<feature type="compositionally biased region" description="Low complexity" evidence="1">
    <location>
        <begin position="13"/>
        <end position="26"/>
    </location>
</feature>
<dbReference type="Proteomes" id="UP000002941">
    <property type="component" value="Unassembled WGS sequence"/>
</dbReference>
<feature type="compositionally biased region" description="Basic and acidic residues" evidence="1">
    <location>
        <begin position="1"/>
        <end position="12"/>
    </location>
</feature>
<organism evidence="2 3">
    <name type="scientific">Actinomyces massiliensis F0489</name>
    <dbReference type="NCBI Taxonomy" id="1125718"/>
    <lineage>
        <taxon>Bacteria</taxon>
        <taxon>Bacillati</taxon>
        <taxon>Actinomycetota</taxon>
        <taxon>Actinomycetes</taxon>
        <taxon>Actinomycetales</taxon>
        <taxon>Actinomycetaceae</taxon>
        <taxon>Actinomyces</taxon>
    </lineage>
</organism>
<reference evidence="2 3" key="1">
    <citation type="submission" date="2012-05" db="EMBL/GenBank/DDBJ databases">
        <authorList>
            <person name="Harkins D.M."/>
            <person name="Madupu R."/>
            <person name="Durkin A.S."/>
            <person name="Torralba M."/>
            <person name="Methe B."/>
            <person name="Sutton G.G."/>
            <person name="Nelson K.E."/>
        </authorList>
    </citation>
    <scope>NUCLEOTIDE SEQUENCE [LARGE SCALE GENOMIC DNA]</scope>
    <source>
        <strain evidence="2 3">F0489</strain>
    </source>
</reference>
<feature type="compositionally biased region" description="Basic residues" evidence="1">
    <location>
        <begin position="36"/>
        <end position="48"/>
    </location>
</feature>
<proteinExistence type="predicted"/>
<comment type="caution">
    <text evidence="2">The sequence shown here is derived from an EMBL/GenBank/DDBJ whole genome shotgun (WGS) entry which is preliminary data.</text>
</comment>
<dbReference type="OrthoDB" id="3251153at2"/>
<evidence type="ECO:0000313" key="3">
    <source>
        <dbReference type="Proteomes" id="UP000002941"/>
    </source>
</evidence>